<dbReference type="EMBL" id="JAOBYN010000008">
    <property type="protein sequence ID" value="MDH1055306.1"/>
    <property type="molecule type" value="Genomic_DNA"/>
</dbReference>
<accession>A0AA42STT6</accession>
<protein>
    <submittedName>
        <fullName evidence="2">DUF4124 domain-containing protein</fullName>
    </submittedName>
</protein>
<dbReference type="RefSeq" id="WP_280053959.1">
    <property type="nucleotide sequence ID" value="NZ_JAOBYN010000008.1"/>
</dbReference>
<feature type="domain" description="DUF4124" evidence="1">
    <location>
        <begin position="14"/>
        <end position="53"/>
    </location>
</feature>
<reference evidence="2" key="1">
    <citation type="submission" date="2022-09" db="EMBL/GenBank/DDBJ databases">
        <title>Intensive care unit water sources are persistently colonized with multi-drug resistant bacteria and are the site of extensive horizontal gene transfer of antibiotic resistance genes.</title>
        <authorList>
            <person name="Diorio-Toth L."/>
        </authorList>
    </citation>
    <scope>NUCLEOTIDE SEQUENCE</scope>
    <source>
        <strain evidence="2">GD03990</strain>
    </source>
</reference>
<evidence type="ECO:0000313" key="2">
    <source>
        <dbReference type="EMBL" id="MDH1055306.1"/>
    </source>
</evidence>
<proteinExistence type="predicted"/>
<evidence type="ECO:0000259" key="1">
    <source>
        <dbReference type="Pfam" id="PF13511"/>
    </source>
</evidence>
<organism evidence="2 3">
    <name type="scientific">Aquipseudomonas alcaligenes</name>
    <name type="common">Pseudomonas alcaligenes</name>
    <dbReference type="NCBI Taxonomy" id="43263"/>
    <lineage>
        <taxon>Bacteria</taxon>
        <taxon>Pseudomonadati</taxon>
        <taxon>Pseudomonadota</taxon>
        <taxon>Gammaproteobacteria</taxon>
        <taxon>Pseudomonadales</taxon>
        <taxon>Pseudomonadaceae</taxon>
        <taxon>Aquipseudomonas</taxon>
    </lineage>
</organism>
<gene>
    <name evidence="2" type="ORF">N5C05_11100</name>
</gene>
<comment type="caution">
    <text evidence="2">The sequence shown here is derived from an EMBL/GenBank/DDBJ whole genome shotgun (WGS) entry which is preliminary data.</text>
</comment>
<sequence length="167" mass="18531">MRYRQILLLLFATLIVPIASGGPVYKCQGPTGKMIFSDRPCAPNAEQIEVNAQEIGGSFAPSEEWNALQELDDAKREQRATTRRYEEAQAQLAKAPCRDFNSSQLRTLIIRKQVVPGMTHSDALRAWGSPSNGGGWQNAYHWQNGSSSFFYVENGCVSKVQGTFMGK</sequence>
<dbReference type="InterPro" id="IPR025392">
    <property type="entry name" value="DUF4124"/>
</dbReference>
<dbReference type="Pfam" id="PF13511">
    <property type="entry name" value="DUF4124"/>
    <property type="match status" value="1"/>
</dbReference>
<name>A0AA42STT6_AQUAC</name>
<dbReference type="Proteomes" id="UP001158730">
    <property type="component" value="Unassembled WGS sequence"/>
</dbReference>
<dbReference type="AlphaFoldDB" id="A0AA42STT6"/>
<evidence type="ECO:0000313" key="3">
    <source>
        <dbReference type="Proteomes" id="UP001158730"/>
    </source>
</evidence>